<dbReference type="GO" id="GO:0032259">
    <property type="term" value="P:methylation"/>
    <property type="evidence" value="ECO:0007669"/>
    <property type="project" value="UniProtKB-KW"/>
</dbReference>
<protein>
    <submittedName>
        <fullName evidence="7">Homocysteine S-methyltransferase</fullName>
        <ecNumber evidence="7">2.1.1.10</ecNumber>
    </submittedName>
</protein>
<dbReference type="PANTHER" id="PTHR46015">
    <property type="entry name" value="ZGC:172121"/>
    <property type="match status" value="1"/>
</dbReference>
<dbReference type="Gene3D" id="3.20.20.330">
    <property type="entry name" value="Homocysteine-binding-like domain"/>
    <property type="match status" value="1"/>
</dbReference>
<evidence type="ECO:0000256" key="4">
    <source>
        <dbReference type="ARBA" id="ARBA00022833"/>
    </source>
</evidence>
<dbReference type="NCBIfam" id="NF007020">
    <property type="entry name" value="PRK09485.1"/>
    <property type="match status" value="1"/>
</dbReference>
<keyword evidence="2 5" id="KW-0808">Transferase</keyword>
<evidence type="ECO:0000256" key="5">
    <source>
        <dbReference type="PROSITE-ProRule" id="PRU00333"/>
    </source>
</evidence>
<keyword evidence="4 5" id="KW-0862">Zinc</keyword>
<feature type="binding site" evidence="5">
    <location>
        <position position="220"/>
    </location>
    <ligand>
        <name>Zn(2+)</name>
        <dbReference type="ChEBI" id="CHEBI:29105"/>
    </ligand>
</feature>
<comment type="cofactor">
    <cofactor evidence="5">
        <name>Zn(2+)</name>
        <dbReference type="ChEBI" id="CHEBI:29105"/>
    </cofactor>
</comment>
<dbReference type="PANTHER" id="PTHR46015:SF1">
    <property type="entry name" value="HOMOCYSTEINE S-METHYLTRANSFERASE-LIKE ISOFORM 1"/>
    <property type="match status" value="1"/>
</dbReference>
<sequence>MPFRVPSVPIVLDGGLGTLLESRGHDLSSDMWSARLLLQQPDEVRAAHDEFFAAGAQLAISGSYQASFEGFAREGLDRDQAERVMRLSIRIATEARDAAAADGAGPDGRWVAASVGPYGAMLADGSEYRGDYRVGERELREWHAPRMAVLADAQPDLLAVETIPSLSEVRAVLDVLSGSGVPAWVSVTPHLGALRTAEPLESAFAAADGIDEIIAVGVNCCSPSEVLGAIAAARRATDKPIVVYPNSGELWDAKNRTWVGEPGFPRDLVERWLDAGAWIIGGCCRVGPAQISRIASVLHRHPVQPSLGSTT</sequence>
<proteinExistence type="predicted"/>
<dbReference type="EC" id="2.1.1.10" evidence="7"/>
<feature type="binding site" evidence="5">
    <location>
        <position position="283"/>
    </location>
    <ligand>
        <name>Zn(2+)</name>
        <dbReference type="ChEBI" id="CHEBI:29105"/>
    </ligand>
</feature>
<dbReference type="Pfam" id="PF02574">
    <property type="entry name" value="S-methyl_trans"/>
    <property type="match status" value="1"/>
</dbReference>
<dbReference type="GO" id="GO:0008168">
    <property type="term" value="F:methyltransferase activity"/>
    <property type="evidence" value="ECO:0007669"/>
    <property type="project" value="UniProtKB-KW"/>
</dbReference>
<evidence type="ECO:0000256" key="3">
    <source>
        <dbReference type="ARBA" id="ARBA00022723"/>
    </source>
</evidence>
<dbReference type="InterPro" id="IPR003726">
    <property type="entry name" value="HCY_dom"/>
</dbReference>
<dbReference type="Proteomes" id="UP001589896">
    <property type="component" value="Unassembled WGS sequence"/>
</dbReference>
<keyword evidence="3 5" id="KW-0479">Metal-binding</keyword>
<accession>A0ABV6RMN4</accession>
<dbReference type="PROSITE" id="PS50970">
    <property type="entry name" value="HCY"/>
    <property type="match status" value="1"/>
</dbReference>
<dbReference type="RefSeq" id="WP_386667585.1">
    <property type="nucleotide sequence ID" value="NZ_JBHLTG010000002.1"/>
</dbReference>
<evidence type="ECO:0000259" key="6">
    <source>
        <dbReference type="PROSITE" id="PS50970"/>
    </source>
</evidence>
<dbReference type="InterPro" id="IPR036589">
    <property type="entry name" value="HCY_dom_sf"/>
</dbReference>
<feature type="domain" description="Hcy-binding" evidence="6">
    <location>
        <begin position="1"/>
        <end position="298"/>
    </location>
</feature>
<comment type="caution">
    <text evidence="7">The sequence shown here is derived from an EMBL/GenBank/DDBJ whole genome shotgun (WGS) entry which is preliminary data.</text>
</comment>
<evidence type="ECO:0000313" key="7">
    <source>
        <dbReference type="EMBL" id="MFC0678061.1"/>
    </source>
</evidence>
<dbReference type="InterPro" id="IPR051486">
    <property type="entry name" value="Hcy_S-methyltransferase"/>
</dbReference>
<name>A0ABV6RMN4_9GAMM</name>
<keyword evidence="1 5" id="KW-0489">Methyltransferase</keyword>
<dbReference type="SUPFAM" id="SSF82282">
    <property type="entry name" value="Homocysteine S-methyltransferase"/>
    <property type="match status" value="1"/>
</dbReference>
<organism evidence="7 8">
    <name type="scientific">Lysobacter korlensis</name>
    <dbReference type="NCBI Taxonomy" id="553636"/>
    <lineage>
        <taxon>Bacteria</taxon>
        <taxon>Pseudomonadati</taxon>
        <taxon>Pseudomonadota</taxon>
        <taxon>Gammaproteobacteria</taxon>
        <taxon>Lysobacterales</taxon>
        <taxon>Lysobacteraceae</taxon>
        <taxon>Lysobacter</taxon>
    </lineage>
</organism>
<gene>
    <name evidence="7" type="primary">mmuM</name>
    <name evidence="7" type="ORF">ACFFGH_09420</name>
</gene>
<evidence type="ECO:0000256" key="1">
    <source>
        <dbReference type="ARBA" id="ARBA00022603"/>
    </source>
</evidence>
<evidence type="ECO:0000256" key="2">
    <source>
        <dbReference type="ARBA" id="ARBA00022679"/>
    </source>
</evidence>
<evidence type="ECO:0000313" key="8">
    <source>
        <dbReference type="Proteomes" id="UP001589896"/>
    </source>
</evidence>
<reference evidence="7 8" key="1">
    <citation type="submission" date="2024-09" db="EMBL/GenBank/DDBJ databases">
        <authorList>
            <person name="Sun Q."/>
            <person name="Mori K."/>
        </authorList>
    </citation>
    <scope>NUCLEOTIDE SEQUENCE [LARGE SCALE GENOMIC DNA]</scope>
    <source>
        <strain evidence="7 8">KCTC 23076</strain>
    </source>
</reference>
<keyword evidence="8" id="KW-1185">Reference proteome</keyword>
<feature type="binding site" evidence="5">
    <location>
        <position position="284"/>
    </location>
    <ligand>
        <name>Zn(2+)</name>
        <dbReference type="ChEBI" id="CHEBI:29105"/>
    </ligand>
</feature>
<dbReference type="EMBL" id="JBHLTG010000002">
    <property type="protein sequence ID" value="MFC0678061.1"/>
    <property type="molecule type" value="Genomic_DNA"/>
</dbReference>